<dbReference type="AlphaFoldDB" id="A0AAU9UG88"/>
<dbReference type="GO" id="GO:0004722">
    <property type="term" value="F:protein serine/threonine phosphatase activity"/>
    <property type="evidence" value="ECO:0007669"/>
    <property type="project" value="InterPro"/>
</dbReference>
<dbReference type="SMART" id="SM00332">
    <property type="entry name" value="PP2Cc"/>
    <property type="match status" value="1"/>
</dbReference>
<dbReference type="EMBL" id="CAKOGL010000017">
    <property type="protein sequence ID" value="CAH2096750.1"/>
    <property type="molecule type" value="Genomic_DNA"/>
</dbReference>
<name>A0AAU9UG88_EUPED</name>
<comment type="caution">
    <text evidence="3">The sequence shown here is derived from an EMBL/GenBank/DDBJ whole genome shotgun (WGS) entry which is preliminary data.</text>
</comment>
<evidence type="ECO:0000313" key="3">
    <source>
        <dbReference type="EMBL" id="CAH2096750.1"/>
    </source>
</evidence>
<dbReference type="Gene3D" id="3.60.40.10">
    <property type="entry name" value="PPM-type phosphatase domain"/>
    <property type="match status" value="1"/>
</dbReference>
<feature type="domain" description="PPM-type phosphatase" evidence="2">
    <location>
        <begin position="18"/>
        <end position="346"/>
    </location>
</feature>
<evidence type="ECO:0000313" key="4">
    <source>
        <dbReference type="Proteomes" id="UP001153954"/>
    </source>
</evidence>
<reference evidence="3" key="1">
    <citation type="submission" date="2022-03" db="EMBL/GenBank/DDBJ databases">
        <authorList>
            <person name="Tunstrom K."/>
        </authorList>
    </citation>
    <scope>NUCLEOTIDE SEQUENCE</scope>
</reference>
<dbReference type="PROSITE" id="PS51746">
    <property type="entry name" value="PPM_2"/>
    <property type="match status" value="1"/>
</dbReference>
<sequence length="460" mass="52089">MIARPWTDDLPKCRNTCVASYFSPVDGNPSSNDDYFCFYCHTEDNSCLYGVFEPHNGLDAARFIMQRMAAEILFAPPSNSNTDEEIREKLRNAFVSVEKAYIENYDGMIAERTSLQYKLQILKGHTHATQMSDNILYRLKEIDQHLSGGATVVIALIHNNKLYVANVGETRALLCRTDDNSVLRVVQLTVDHSLNNEDELLRLSQLGLDVNKLRNAQYLGNQTGTRCLGNYLVKGLYKAFPSISAASSEPVVAAPEIHGPIALDESCRFLVLVSAGVYKRIQEVRGNSEQTNKQLSQIIVENFRKQTDFKKVSQSVLEEIENEFLTYCLKNSLTPKPNTHVTLLIRNFNFLPPIPQNDTNTNTVQKQNNQSVRFNPIVQSKSNTLLNEMDSEPYSSGSNDLERTNDSNIDTNRSIESSSDIYPSRPYDKDRRIKGYVDFSCYYENVEKARKNGTLPSFIK</sequence>
<protein>
    <recommendedName>
        <fullName evidence="2">PPM-type phosphatase domain-containing protein</fullName>
    </recommendedName>
</protein>
<organism evidence="3 4">
    <name type="scientific">Euphydryas editha</name>
    <name type="common">Edith's checkerspot</name>
    <dbReference type="NCBI Taxonomy" id="104508"/>
    <lineage>
        <taxon>Eukaryota</taxon>
        <taxon>Metazoa</taxon>
        <taxon>Ecdysozoa</taxon>
        <taxon>Arthropoda</taxon>
        <taxon>Hexapoda</taxon>
        <taxon>Insecta</taxon>
        <taxon>Pterygota</taxon>
        <taxon>Neoptera</taxon>
        <taxon>Endopterygota</taxon>
        <taxon>Lepidoptera</taxon>
        <taxon>Glossata</taxon>
        <taxon>Ditrysia</taxon>
        <taxon>Papilionoidea</taxon>
        <taxon>Nymphalidae</taxon>
        <taxon>Nymphalinae</taxon>
        <taxon>Euphydryas</taxon>
    </lineage>
</organism>
<feature type="compositionally biased region" description="Polar residues" evidence="1">
    <location>
        <begin position="406"/>
        <end position="421"/>
    </location>
</feature>
<dbReference type="CDD" id="cd00143">
    <property type="entry name" value="PP2Cc"/>
    <property type="match status" value="1"/>
</dbReference>
<evidence type="ECO:0000259" key="2">
    <source>
        <dbReference type="PROSITE" id="PS51746"/>
    </source>
</evidence>
<dbReference type="Pfam" id="PF00481">
    <property type="entry name" value="PP2C"/>
    <property type="match status" value="1"/>
</dbReference>
<feature type="region of interest" description="Disordered" evidence="1">
    <location>
        <begin position="383"/>
        <end position="427"/>
    </location>
</feature>
<dbReference type="Proteomes" id="UP001153954">
    <property type="component" value="Unassembled WGS sequence"/>
</dbReference>
<dbReference type="PANTHER" id="PTHR13832:SF533">
    <property type="entry name" value="TGF-BETA-ACTIVATED KINASE 1 AND MAP3K7-BINDING PROTEIN 1"/>
    <property type="match status" value="1"/>
</dbReference>
<dbReference type="SUPFAM" id="SSF81606">
    <property type="entry name" value="PP2C-like"/>
    <property type="match status" value="1"/>
</dbReference>
<gene>
    <name evidence="3" type="ORF">EEDITHA_LOCUS12054</name>
</gene>
<dbReference type="InterPro" id="IPR015655">
    <property type="entry name" value="PP2C"/>
</dbReference>
<evidence type="ECO:0000256" key="1">
    <source>
        <dbReference type="SAM" id="MobiDB-lite"/>
    </source>
</evidence>
<proteinExistence type="predicted"/>
<dbReference type="PANTHER" id="PTHR13832">
    <property type="entry name" value="PROTEIN PHOSPHATASE 2C"/>
    <property type="match status" value="1"/>
</dbReference>
<dbReference type="InterPro" id="IPR001932">
    <property type="entry name" value="PPM-type_phosphatase-like_dom"/>
</dbReference>
<keyword evidence="4" id="KW-1185">Reference proteome</keyword>
<accession>A0AAU9UG88</accession>
<dbReference type="InterPro" id="IPR036457">
    <property type="entry name" value="PPM-type-like_dom_sf"/>
</dbReference>